<comment type="caution">
    <text evidence="1">The sequence shown here is derived from an EMBL/GenBank/DDBJ whole genome shotgun (WGS) entry which is preliminary data.</text>
</comment>
<dbReference type="RefSeq" id="WP_188776270.1">
    <property type="nucleotide sequence ID" value="NZ_BMMB01000006.1"/>
</dbReference>
<evidence type="ECO:0000313" key="2">
    <source>
        <dbReference type="Proteomes" id="UP001185028"/>
    </source>
</evidence>
<sequence>MLNILEVVQMKTMYIDAEHTVITIDGMPLDELLQKLYPDQLLRGLIPMIVDWMDSKEAKLVIERFYSDDSPSILPVLMCPDDCDLSCTIIVAEVIRSNDKIIWNRTGYDNSECNQNTGMIDIGTKVKWFDKVNCMIFDRETYYTSLESIYTLHIK</sequence>
<name>A0ABU1IY96_9BACL</name>
<proteinExistence type="predicted"/>
<dbReference type="Proteomes" id="UP001185028">
    <property type="component" value="Unassembled WGS sequence"/>
</dbReference>
<evidence type="ECO:0000313" key="1">
    <source>
        <dbReference type="EMBL" id="MDR6244213.1"/>
    </source>
</evidence>
<protein>
    <submittedName>
        <fullName evidence="1">Uncharacterized protein</fullName>
    </submittedName>
</protein>
<dbReference type="EMBL" id="JAVDQH010000007">
    <property type="protein sequence ID" value="MDR6244213.1"/>
    <property type="molecule type" value="Genomic_DNA"/>
</dbReference>
<gene>
    <name evidence="1" type="ORF">JOC58_002106</name>
</gene>
<keyword evidence="2" id="KW-1185">Reference proteome</keyword>
<reference evidence="1 2" key="1">
    <citation type="submission" date="2023-07" db="EMBL/GenBank/DDBJ databases">
        <title>Genomic Encyclopedia of Type Strains, Phase IV (KMG-IV): sequencing the most valuable type-strain genomes for metagenomic binning, comparative biology and taxonomic classification.</title>
        <authorList>
            <person name="Goeker M."/>
        </authorList>
    </citation>
    <scope>NUCLEOTIDE SEQUENCE [LARGE SCALE GENOMIC DNA]</scope>
    <source>
        <strain evidence="1 2">DSM 22170</strain>
    </source>
</reference>
<accession>A0ABU1IY96</accession>
<organism evidence="1 2">
    <name type="scientific">Paenibacillus hunanensis</name>
    <dbReference type="NCBI Taxonomy" id="539262"/>
    <lineage>
        <taxon>Bacteria</taxon>
        <taxon>Bacillati</taxon>
        <taxon>Bacillota</taxon>
        <taxon>Bacilli</taxon>
        <taxon>Bacillales</taxon>
        <taxon>Paenibacillaceae</taxon>
        <taxon>Paenibacillus</taxon>
    </lineage>
</organism>